<evidence type="ECO:0000313" key="2">
    <source>
        <dbReference type="Proteomes" id="UP000054845"/>
    </source>
</evidence>
<reference evidence="1 2" key="1">
    <citation type="submission" date="2014-09" db="EMBL/GenBank/DDBJ databases">
        <authorList>
            <person name="Magalhaes I.L.F."/>
            <person name="Oliveira U."/>
            <person name="Santos F.R."/>
            <person name="Vidigal T.H.D.A."/>
            <person name="Brescovit A.D."/>
            <person name="Santos A.J."/>
        </authorList>
    </citation>
    <scope>NUCLEOTIDE SEQUENCE [LARGE SCALE GENOMIC DNA]</scope>
</reference>
<keyword evidence="2" id="KW-1185">Reference proteome</keyword>
<organism evidence="1 2">
    <name type="scientific">Ceraceosorus bombacis</name>
    <dbReference type="NCBI Taxonomy" id="401625"/>
    <lineage>
        <taxon>Eukaryota</taxon>
        <taxon>Fungi</taxon>
        <taxon>Dikarya</taxon>
        <taxon>Basidiomycota</taxon>
        <taxon>Ustilaginomycotina</taxon>
        <taxon>Exobasidiomycetes</taxon>
        <taxon>Ceraceosorales</taxon>
        <taxon>Ceraceosoraceae</taxon>
        <taxon>Ceraceosorus</taxon>
    </lineage>
</organism>
<evidence type="ECO:0000313" key="1">
    <source>
        <dbReference type="EMBL" id="CEH16501.1"/>
    </source>
</evidence>
<dbReference type="Proteomes" id="UP000054845">
    <property type="component" value="Unassembled WGS sequence"/>
</dbReference>
<accession>A0A0P1BL43</accession>
<protein>
    <submittedName>
        <fullName evidence="1">Uncharacterized protein</fullName>
    </submittedName>
</protein>
<dbReference type="AlphaFoldDB" id="A0A0P1BL43"/>
<dbReference type="EMBL" id="CCYA01000318">
    <property type="protein sequence ID" value="CEH16501.1"/>
    <property type="molecule type" value="Genomic_DNA"/>
</dbReference>
<proteinExistence type="predicted"/>
<sequence>MPGDGHWSRRKASCLYQKHEISNRGEDLRSVIDATVGTVCAFARGSEATAEAPGYT</sequence>
<name>A0A0P1BL43_9BASI</name>